<dbReference type="CDD" id="cd11386">
    <property type="entry name" value="MCP_signal"/>
    <property type="match status" value="1"/>
</dbReference>
<accession>A0A3G4UI65</accession>
<dbReference type="Proteomes" id="UP000825078">
    <property type="component" value="Chromosome"/>
</dbReference>
<dbReference type="Pfam" id="PF00015">
    <property type="entry name" value="MCPsignal"/>
    <property type="match status" value="1"/>
</dbReference>
<sequence length="528" mass="56932">MINNTRTSVLSMLPSLLSSVLLIVIGIFAYRAFFQLNDVSERLVNNNNLTETFAGIREEFYQLRLASLVHNTQGVRQHQDRVHDLIARLSKFDTAFMKNGGARIAVLKPGIDRYTRLYFDELALAERTGTEPVLTPVRRDLGPEVSAEINLLVAQITERNQELGQMTVSEVDNAEAILLGLILFAIVASLLMALLMSRHLVAIVSRIQQSVAKLAVGDLTHKIGIQGKNELCTLAADLDQLSDRLQVMIREIAQASEHMAQQVGELNVQSESNSAALQAHALETDQVVTAVEEMSATAQGVANDAASAAQLTDKARAQGDESRQAVEQASNNVMALVSEVDSASQTIAEMDESTRRIAGVLDVIGEIAEQTNLLALNAAIEAARAGEQGRGFAVVADEVRALAARTQASTSEINNMLEQLRQGADSAVNAMNRTRQSCQATADTTTLVAESLQGLTEHVFDINGLSSQIATAAEEQSSVSEEITRNLSVIREMVEELNQSGKATLGSTAALAAAKDQLSSVVRQFKLS</sequence>
<evidence type="ECO:0000313" key="8">
    <source>
        <dbReference type="EMBL" id="BCV43141.1"/>
    </source>
</evidence>
<feature type="domain" description="HAMP" evidence="7">
    <location>
        <begin position="198"/>
        <end position="250"/>
    </location>
</feature>
<reference evidence="9 10" key="1">
    <citation type="submission" date="2018-06" db="EMBL/GenBank/DDBJ databases">
        <authorList>
            <consortium name="Pathogen Informatics"/>
            <person name="Doyle S."/>
        </authorList>
    </citation>
    <scope>NUCLEOTIDE SEQUENCE [LARGE SCALE GENOMIC DNA]</scope>
    <source>
        <strain evidence="9 10">NCTC10738</strain>
    </source>
</reference>
<keyword evidence="2 4" id="KW-0807">Transducer</keyword>
<dbReference type="PROSITE" id="PS50885">
    <property type="entry name" value="HAMP"/>
    <property type="match status" value="1"/>
</dbReference>
<dbReference type="GeneID" id="93807210"/>
<keyword evidence="10" id="KW-1185">Reference proteome</keyword>
<evidence type="ECO:0000313" key="9">
    <source>
        <dbReference type="EMBL" id="SUI66850.1"/>
    </source>
</evidence>
<dbReference type="FunFam" id="1.10.287.950:FF:000001">
    <property type="entry name" value="Methyl-accepting chemotaxis sensory transducer"/>
    <property type="match status" value="1"/>
</dbReference>
<dbReference type="PROSITE" id="PS50111">
    <property type="entry name" value="CHEMOTAXIS_TRANSDUC_2"/>
    <property type="match status" value="1"/>
</dbReference>
<keyword evidence="5" id="KW-0812">Transmembrane</keyword>
<dbReference type="AlphaFoldDB" id="A0A379ZR85"/>
<dbReference type="GO" id="GO:0016020">
    <property type="term" value="C:membrane"/>
    <property type="evidence" value="ECO:0007669"/>
    <property type="project" value="UniProtKB-SubCell"/>
</dbReference>
<reference evidence="8" key="2">
    <citation type="submission" date="2021-05" db="EMBL/GenBank/DDBJ databases">
        <title>Molecular characterization for Shewanella algae harboring chromosomal blaOXA-55-like strains isolated from clinical and environment sample.</title>
        <authorList>
            <person name="Ohama Y."/>
            <person name="Aoki K."/>
            <person name="Harada S."/>
            <person name="Moriya K."/>
            <person name="Ishii Y."/>
            <person name="Tateda K."/>
        </authorList>
    </citation>
    <scope>NUCLEOTIDE SEQUENCE</scope>
    <source>
        <strain evidence="8">TUM17379</strain>
    </source>
</reference>
<evidence type="ECO:0000256" key="2">
    <source>
        <dbReference type="ARBA" id="ARBA00023224"/>
    </source>
</evidence>
<feature type="domain" description="Methyl-accepting transducer" evidence="6">
    <location>
        <begin position="255"/>
        <end position="491"/>
    </location>
</feature>
<keyword evidence="5" id="KW-0472">Membrane</keyword>
<evidence type="ECO:0000256" key="1">
    <source>
        <dbReference type="ARBA" id="ARBA00004370"/>
    </source>
</evidence>
<keyword evidence="5" id="KW-1133">Transmembrane helix</keyword>
<feature type="transmembrane region" description="Helical" evidence="5">
    <location>
        <begin position="176"/>
        <end position="196"/>
    </location>
</feature>
<evidence type="ECO:0000256" key="5">
    <source>
        <dbReference type="SAM" id="Phobius"/>
    </source>
</evidence>
<accession>A0A379ZR85</accession>
<gene>
    <name evidence="9" type="primary">mcp4_4</name>
    <name evidence="9" type="ORF">NCTC10738_01837</name>
    <name evidence="8" type="ORF">TUM17379_01590</name>
</gene>
<feature type="transmembrane region" description="Helical" evidence="5">
    <location>
        <begin position="12"/>
        <end position="33"/>
    </location>
</feature>
<comment type="similarity">
    <text evidence="3">Belongs to the methyl-accepting chemotaxis (MCP) protein family.</text>
</comment>
<proteinExistence type="inferred from homology"/>
<dbReference type="RefSeq" id="WP_025010616.1">
    <property type="nucleotide sequence ID" value="NZ_AP024610.1"/>
</dbReference>
<evidence type="ECO:0000259" key="7">
    <source>
        <dbReference type="PROSITE" id="PS50885"/>
    </source>
</evidence>
<dbReference type="SUPFAM" id="SSF58104">
    <property type="entry name" value="Methyl-accepting chemotaxis protein (MCP) signaling domain"/>
    <property type="match status" value="1"/>
</dbReference>
<dbReference type="EMBL" id="UGYO01000001">
    <property type="protein sequence ID" value="SUI66850.1"/>
    <property type="molecule type" value="Genomic_DNA"/>
</dbReference>
<evidence type="ECO:0000256" key="4">
    <source>
        <dbReference type="PROSITE-ProRule" id="PRU00284"/>
    </source>
</evidence>
<dbReference type="InterPro" id="IPR003660">
    <property type="entry name" value="HAMP_dom"/>
</dbReference>
<evidence type="ECO:0000313" key="10">
    <source>
        <dbReference type="Proteomes" id="UP000254069"/>
    </source>
</evidence>
<dbReference type="InterPro" id="IPR004089">
    <property type="entry name" value="MCPsignal_dom"/>
</dbReference>
<dbReference type="SMART" id="SM00304">
    <property type="entry name" value="HAMP"/>
    <property type="match status" value="1"/>
</dbReference>
<organism evidence="9 10">
    <name type="scientific">Shewanella algae</name>
    <dbReference type="NCBI Taxonomy" id="38313"/>
    <lineage>
        <taxon>Bacteria</taxon>
        <taxon>Pseudomonadati</taxon>
        <taxon>Pseudomonadota</taxon>
        <taxon>Gammaproteobacteria</taxon>
        <taxon>Alteromonadales</taxon>
        <taxon>Shewanellaceae</taxon>
        <taxon>Shewanella</taxon>
    </lineage>
</organism>
<dbReference type="SMART" id="SM00283">
    <property type="entry name" value="MA"/>
    <property type="match status" value="1"/>
</dbReference>
<evidence type="ECO:0000256" key="3">
    <source>
        <dbReference type="ARBA" id="ARBA00029447"/>
    </source>
</evidence>
<dbReference type="CDD" id="cd06225">
    <property type="entry name" value="HAMP"/>
    <property type="match status" value="1"/>
</dbReference>
<dbReference type="PANTHER" id="PTHR32089:SF55">
    <property type="entry name" value="METHYL ACCEPTING SENSORY TRANSDUCER WITH CACHE_2 SMALL MOLECULE BINDING DOMAIN"/>
    <property type="match status" value="1"/>
</dbReference>
<dbReference type="GO" id="GO:0007165">
    <property type="term" value="P:signal transduction"/>
    <property type="evidence" value="ECO:0007669"/>
    <property type="project" value="UniProtKB-KW"/>
</dbReference>
<dbReference type="PANTHER" id="PTHR32089">
    <property type="entry name" value="METHYL-ACCEPTING CHEMOTAXIS PROTEIN MCPB"/>
    <property type="match status" value="1"/>
</dbReference>
<dbReference type="Pfam" id="PF00672">
    <property type="entry name" value="HAMP"/>
    <property type="match status" value="1"/>
</dbReference>
<dbReference type="Proteomes" id="UP000254069">
    <property type="component" value="Unassembled WGS sequence"/>
</dbReference>
<protein>
    <submittedName>
        <fullName evidence="9">Methyl-accepting chemotaxis protein 4</fullName>
    </submittedName>
</protein>
<name>A0A379ZR85_9GAMM</name>
<dbReference type="GO" id="GO:0006935">
    <property type="term" value="P:chemotaxis"/>
    <property type="evidence" value="ECO:0007669"/>
    <property type="project" value="UniProtKB-ARBA"/>
</dbReference>
<dbReference type="Gene3D" id="1.10.287.950">
    <property type="entry name" value="Methyl-accepting chemotaxis protein"/>
    <property type="match status" value="1"/>
</dbReference>
<dbReference type="EMBL" id="AP024613">
    <property type="protein sequence ID" value="BCV43141.1"/>
    <property type="molecule type" value="Genomic_DNA"/>
</dbReference>
<comment type="subcellular location">
    <subcellularLocation>
        <location evidence="1">Membrane</location>
    </subcellularLocation>
</comment>
<evidence type="ECO:0000259" key="6">
    <source>
        <dbReference type="PROSITE" id="PS50111"/>
    </source>
</evidence>